<name>A0ABU6RUR6_9FABA</name>
<evidence type="ECO:0000313" key="3">
    <source>
        <dbReference type="Proteomes" id="UP001341840"/>
    </source>
</evidence>
<organism evidence="2 3">
    <name type="scientific">Stylosanthes scabra</name>
    <dbReference type="NCBI Taxonomy" id="79078"/>
    <lineage>
        <taxon>Eukaryota</taxon>
        <taxon>Viridiplantae</taxon>
        <taxon>Streptophyta</taxon>
        <taxon>Embryophyta</taxon>
        <taxon>Tracheophyta</taxon>
        <taxon>Spermatophyta</taxon>
        <taxon>Magnoliopsida</taxon>
        <taxon>eudicotyledons</taxon>
        <taxon>Gunneridae</taxon>
        <taxon>Pentapetalae</taxon>
        <taxon>rosids</taxon>
        <taxon>fabids</taxon>
        <taxon>Fabales</taxon>
        <taxon>Fabaceae</taxon>
        <taxon>Papilionoideae</taxon>
        <taxon>50 kb inversion clade</taxon>
        <taxon>dalbergioids sensu lato</taxon>
        <taxon>Dalbergieae</taxon>
        <taxon>Pterocarpus clade</taxon>
        <taxon>Stylosanthes</taxon>
    </lineage>
</organism>
<gene>
    <name evidence="2" type="ORF">PIB30_088647</name>
</gene>
<dbReference type="Proteomes" id="UP001341840">
    <property type="component" value="Unassembled WGS sequence"/>
</dbReference>
<evidence type="ECO:0000313" key="2">
    <source>
        <dbReference type="EMBL" id="MED6127503.1"/>
    </source>
</evidence>
<comment type="caution">
    <text evidence="2">The sequence shown here is derived from an EMBL/GenBank/DDBJ whole genome shotgun (WGS) entry which is preliminary data.</text>
</comment>
<proteinExistence type="predicted"/>
<feature type="region of interest" description="Disordered" evidence="1">
    <location>
        <begin position="67"/>
        <end position="116"/>
    </location>
</feature>
<accession>A0ABU6RUR6</accession>
<feature type="non-terminal residue" evidence="2">
    <location>
        <position position="141"/>
    </location>
</feature>
<protein>
    <submittedName>
        <fullName evidence="2">Uncharacterized protein</fullName>
    </submittedName>
</protein>
<reference evidence="2 3" key="1">
    <citation type="journal article" date="2023" name="Plants (Basel)">
        <title>Bridging the Gap: Combining Genomics and Transcriptomics Approaches to Understand Stylosanthes scabra, an Orphan Legume from the Brazilian Caatinga.</title>
        <authorList>
            <person name="Ferreira-Neto J.R.C."/>
            <person name="da Silva M.D."/>
            <person name="Binneck E."/>
            <person name="de Melo N.F."/>
            <person name="da Silva R.H."/>
            <person name="de Melo A.L.T.M."/>
            <person name="Pandolfi V."/>
            <person name="Bustamante F.O."/>
            <person name="Brasileiro-Vidal A.C."/>
            <person name="Benko-Iseppon A.M."/>
        </authorList>
    </citation>
    <scope>NUCLEOTIDE SEQUENCE [LARGE SCALE GENOMIC DNA]</scope>
    <source>
        <tissue evidence="2">Leaves</tissue>
    </source>
</reference>
<keyword evidence="3" id="KW-1185">Reference proteome</keyword>
<evidence type="ECO:0000256" key="1">
    <source>
        <dbReference type="SAM" id="MobiDB-lite"/>
    </source>
</evidence>
<feature type="compositionally biased region" description="Basic residues" evidence="1">
    <location>
        <begin position="101"/>
        <end position="116"/>
    </location>
</feature>
<sequence length="141" mass="15246">MENTDAASVYRARVGSLMHQCERFVKVACLKEEDFKAYSETILKFTIELEGQNGLCSESVLDLGEQQGGNDDVDGGVGDPARVRTKGTGAGNDTETGKQKNGLKRRKCRSGGKLGHRRTRCPNLSAVVRKDNKGVVAPTCT</sequence>
<dbReference type="EMBL" id="JASCZI010031826">
    <property type="protein sequence ID" value="MED6127503.1"/>
    <property type="molecule type" value="Genomic_DNA"/>
</dbReference>